<dbReference type="SUPFAM" id="SSF52821">
    <property type="entry name" value="Rhodanese/Cell cycle control phosphatase"/>
    <property type="match status" value="1"/>
</dbReference>
<protein>
    <submittedName>
        <fullName evidence="2">Rhodanese-like domain-containing protein</fullName>
    </submittedName>
</protein>
<reference evidence="3" key="1">
    <citation type="journal article" date="2019" name="Int. J. Syst. Evol. Microbiol.">
        <title>The Global Catalogue of Microorganisms (GCM) 10K type strain sequencing project: providing services to taxonomists for standard genome sequencing and annotation.</title>
        <authorList>
            <consortium name="The Broad Institute Genomics Platform"/>
            <consortium name="The Broad Institute Genome Sequencing Center for Infectious Disease"/>
            <person name="Wu L."/>
            <person name="Ma J."/>
        </authorList>
    </citation>
    <scope>NUCLEOTIDE SEQUENCE [LARGE SCALE GENOMIC DNA]</scope>
    <source>
        <strain evidence="3">JCM 17441</strain>
    </source>
</reference>
<dbReference type="RefSeq" id="WP_345144827.1">
    <property type="nucleotide sequence ID" value="NZ_BAABAT010000129.1"/>
</dbReference>
<evidence type="ECO:0000313" key="3">
    <source>
        <dbReference type="Proteomes" id="UP001500620"/>
    </source>
</evidence>
<dbReference type="SMART" id="SM00450">
    <property type="entry name" value="RHOD"/>
    <property type="match status" value="1"/>
</dbReference>
<keyword evidence="3" id="KW-1185">Reference proteome</keyword>
<accession>A0ABP8DWA8</accession>
<dbReference type="PROSITE" id="PS50206">
    <property type="entry name" value="RHODANESE_3"/>
    <property type="match status" value="1"/>
</dbReference>
<feature type="domain" description="Rhodanese" evidence="1">
    <location>
        <begin position="19"/>
        <end position="111"/>
    </location>
</feature>
<evidence type="ECO:0000259" key="1">
    <source>
        <dbReference type="PROSITE" id="PS50206"/>
    </source>
</evidence>
<comment type="caution">
    <text evidence="2">The sequence shown here is derived from an EMBL/GenBank/DDBJ whole genome shotgun (WGS) entry which is preliminary data.</text>
</comment>
<dbReference type="EMBL" id="BAABAT010000129">
    <property type="protein sequence ID" value="GAA4264272.1"/>
    <property type="molecule type" value="Genomic_DNA"/>
</dbReference>
<evidence type="ECO:0000313" key="2">
    <source>
        <dbReference type="EMBL" id="GAA4264272.1"/>
    </source>
</evidence>
<dbReference type="Pfam" id="PF00581">
    <property type="entry name" value="Rhodanese"/>
    <property type="match status" value="1"/>
</dbReference>
<proteinExistence type="predicted"/>
<name>A0ABP8DWA8_9ACTN</name>
<dbReference type="InterPro" id="IPR036873">
    <property type="entry name" value="Rhodanese-like_dom_sf"/>
</dbReference>
<dbReference type="Gene3D" id="3.40.250.10">
    <property type="entry name" value="Rhodanese-like domain"/>
    <property type="match status" value="1"/>
</dbReference>
<dbReference type="PROSITE" id="PS00380">
    <property type="entry name" value="RHODANESE_1"/>
    <property type="match status" value="1"/>
</dbReference>
<organism evidence="2 3">
    <name type="scientific">Dactylosporangium darangshiense</name>
    <dbReference type="NCBI Taxonomy" id="579108"/>
    <lineage>
        <taxon>Bacteria</taxon>
        <taxon>Bacillati</taxon>
        <taxon>Actinomycetota</taxon>
        <taxon>Actinomycetes</taxon>
        <taxon>Micromonosporales</taxon>
        <taxon>Micromonosporaceae</taxon>
        <taxon>Dactylosporangium</taxon>
    </lineage>
</organism>
<dbReference type="InterPro" id="IPR001763">
    <property type="entry name" value="Rhodanese-like_dom"/>
</dbReference>
<gene>
    <name evidence="2" type="ORF">GCM10022255_116380</name>
</gene>
<dbReference type="InterPro" id="IPR001307">
    <property type="entry name" value="Thiosulphate_STrfase_CS"/>
</dbReference>
<dbReference type="Proteomes" id="UP001500620">
    <property type="component" value="Unassembled WGS sequence"/>
</dbReference>
<sequence length="116" mass="12417">MEDALTALITREQLRIAIEAGAVTVVDALGGEYYAKQHLPGAIPLVEDDVADQASALLPNRATPIVTYCSNPACPNSQRVADKLTALGYTNVRKYREGIEDWTTAGLPTESGQLTT</sequence>